<evidence type="ECO:0000256" key="1">
    <source>
        <dbReference type="SAM" id="MobiDB-lite"/>
    </source>
</evidence>
<keyword evidence="2" id="KW-0812">Transmembrane</keyword>
<evidence type="ECO:0000313" key="4">
    <source>
        <dbReference type="Proteomes" id="UP000011626"/>
    </source>
</evidence>
<keyword evidence="2" id="KW-1133">Transmembrane helix</keyword>
<feature type="transmembrane region" description="Helical" evidence="2">
    <location>
        <begin position="63"/>
        <end position="88"/>
    </location>
</feature>
<evidence type="ECO:0000256" key="2">
    <source>
        <dbReference type="SAM" id="Phobius"/>
    </source>
</evidence>
<comment type="caution">
    <text evidence="3">The sequence shown here is derived from an EMBL/GenBank/DDBJ whole genome shotgun (WGS) entry which is preliminary data.</text>
</comment>
<feature type="transmembrane region" description="Helical" evidence="2">
    <location>
        <begin position="100"/>
        <end position="120"/>
    </location>
</feature>
<feature type="transmembrane region" description="Helical" evidence="2">
    <location>
        <begin position="284"/>
        <end position="307"/>
    </location>
</feature>
<dbReference type="eggNOG" id="arCOG09006">
    <property type="taxonomic scope" value="Archaea"/>
</dbReference>
<dbReference type="Proteomes" id="UP000011626">
    <property type="component" value="Unassembled WGS sequence"/>
</dbReference>
<evidence type="ECO:0000313" key="3">
    <source>
        <dbReference type="EMBL" id="ELZ24984.1"/>
    </source>
</evidence>
<gene>
    <name evidence="3" type="ORF">C475_12125</name>
</gene>
<protein>
    <submittedName>
        <fullName evidence="3">Copper ABC transporter permease</fullName>
    </submittedName>
</protein>
<dbReference type="OrthoDB" id="313530at2157"/>
<accession>M0CSZ2</accession>
<proteinExistence type="predicted"/>
<organism evidence="3 4">
    <name type="scientific">Halosimplex carlsbadense 2-9-1</name>
    <dbReference type="NCBI Taxonomy" id="797114"/>
    <lineage>
        <taxon>Archaea</taxon>
        <taxon>Methanobacteriati</taxon>
        <taxon>Methanobacteriota</taxon>
        <taxon>Stenosarchaea group</taxon>
        <taxon>Halobacteria</taxon>
        <taxon>Halobacteriales</taxon>
        <taxon>Haloarculaceae</taxon>
        <taxon>Halosimplex</taxon>
    </lineage>
</organism>
<feature type="transmembrane region" description="Helical" evidence="2">
    <location>
        <begin position="185"/>
        <end position="206"/>
    </location>
</feature>
<sequence>MSERATADPSPDGDAAERDTTNRDTTDRDAVDRDAGGRTPRGRLRALRAVAQREFDTVLRTRAYLALAVAYAFVVVALPLASGVGGFLPLVLDLSTPVEVLVPLVAFGFGTWSVLADAQSGELEVIRTYPVDRWTYVLGTFAGRAVGVLAAVLAPLVALGLSVPLLREPSTAVFVSHATVDSPTFLARFVALTAAYALVALALAMAVSSLARSRRAGVAAAALVALVAVVGVDALVVLGLVQGVLSADTLGVALGLSPTGAFRGLVLSTATGGVVSTGPPAANVAASVVGFAGWFAVGLTVAALGAWSPGGR</sequence>
<name>M0CSZ2_9EURY</name>
<dbReference type="STRING" id="797114.C475_12125"/>
<feature type="compositionally biased region" description="Basic and acidic residues" evidence="1">
    <location>
        <begin position="15"/>
        <end position="36"/>
    </location>
</feature>
<feature type="transmembrane region" description="Helical" evidence="2">
    <location>
        <begin position="141"/>
        <end position="165"/>
    </location>
</feature>
<feature type="region of interest" description="Disordered" evidence="1">
    <location>
        <begin position="1"/>
        <end position="39"/>
    </location>
</feature>
<dbReference type="RefSeq" id="WP_006884099.1">
    <property type="nucleotide sequence ID" value="NZ_AOIU01000028.1"/>
</dbReference>
<dbReference type="EMBL" id="AOIU01000028">
    <property type="protein sequence ID" value="ELZ24984.1"/>
    <property type="molecule type" value="Genomic_DNA"/>
</dbReference>
<dbReference type="AlphaFoldDB" id="M0CSZ2"/>
<reference evidence="3 4" key="1">
    <citation type="journal article" date="2014" name="PLoS Genet.">
        <title>Phylogenetically driven sequencing of extremely halophilic archaea reveals strategies for static and dynamic osmo-response.</title>
        <authorList>
            <person name="Becker E.A."/>
            <person name="Seitzer P.M."/>
            <person name="Tritt A."/>
            <person name="Larsen D."/>
            <person name="Krusor M."/>
            <person name="Yao A.I."/>
            <person name="Wu D."/>
            <person name="Madern D."/>
            <person name="Eisen J.A."/>
            <person name="Darling A.E."/>
            <person name="Facciotti M.T."/>
        </authorList>
    </citation>
    <scope>NUCLEOTIDE SEQUENCE [LARGE SCALE GENOMIC DNA]</scope>
    <source>
        <strain evidence="3 4">2-9-1</strain>
    </source>
</reference>
<dbReference type="Pfam" id="PF12679">
    <property type="entry name" value="ABC2_membrane_2"/>
    <property type="match status" value="1"/>
</dbReference>
<keyword evidence="4" id="KW-1185">Reference proteome</keyword>
<keyword evidence="2" id="KW-0472">Membrane</keyword>
<feature type="transmembrane region" description="Helical" evidence="2">
    <location>
        <begin position="218"/>
        <end position="241"/>
    </location>
</feature>